<keyword evidence="1" id="KW-0812">Transmembrane</keyword>
<dbReference type="AlphaFoldDB" id="X1QNQ2"/>
<feature type="domain" description="CARDB" evidence="2">
    <location>
        <begin position="40"/>
        <end position="113"/>
    </location>
</feature>
<evidence type="ECO:0000256" key="1">
    <source>
        <dbReference type="SAM" id="Phobius"/>
    </source>
</evidence>
<proteinExistence type="predicted"/>
<accession>X1QNQ2</accession>
<feature type="transmembrane region" description="Helical" evidence="1">
    <location>
        <begin position="134"/>
        <end position="155"/>
    </location>
</feature>
<keyword evidence="1" id="KW-1133">Transmembrane helix</keyword>
<dbReference type="EMBL" id="BARV01033664">
    <property type="protein sequence ID" value="GAI52605.1"/>
    <property type="molecule type" value="Genomic_DNA"/>
</dbReference>
<feature type="non-terminal residue" evidence="3">
    <location>
        <position position="1"/>
    </location>
</feature>
<dbReference type="InterPro" id="IPR011635">
    <property type="entry name" value="CARDB"/>
</dbReference>
<name>X1QNQ2_9ZZZZ</name>
<dbReference type="Gene3D" id="2.60.40.10">
    <property type="entry name" value="Immunoglobulins"/>
    <property type="match status" value="1"/>
</dbReference>
<keyword evidence="1" id="KW-0472">Membrane</keyword>
<dbReference type="InterPro" id="IPR013783">
    <property type="entry name" value="Ig-like_fold"/>
</dbReference>
<gene>
    <name evidence="3" type="ORF">S06H3_52871</name>
</gene>
<sequence length="160" mass="17169">VTRDAEGSYDVRIDRLFGSFSVTEVEVVEVVELPANFVAINLSVTPTEVDIGQQVTISVVITNIGDLTGSYEVALKIDDVVVATEDVTLAGGASQPVVFSTAREVAGTYTVTIDSLSETFEVKALPPPVKPINWWLIGGIIAGVIIIGLVIWQVITRRRV</sequence>
<evidence type="ECO:0000259" key="2">
    <source>
        <dbReference type="Pfam" id="PF07705"/>
    </source>
</evidence>
<comment type="caution">
    <text evidence="3">The sequence shown here is derived from an EMBL/GenBank/DDBJ whole genome shotgun (WGS) entry which is preliminary data.</text>
</comment>
<protein>
    <recommendedName>
        <fullName evidence="2">CARDB domain-containing protein</fullName>
    </recommendedName>
</protein>
<reference evidence="3" key="1">
    <citation type="journal article" date="2014" name="Front. Microbiol.">
        <title>High frequency of phylogenetically diverse reductive dehalogenase-homologous genes in deep subseafloor sedimentary metagenomes.</title>
        <authorList>
            <person name="Kawai M."/>
            <person name="Futagami T."/>
            <person name="Toyoda A."/>
            <person name="Takaki Y."/>
            <person name="Nishi S."/>
            <person name="Hori S."/>
            <person name="Arai W."/>
            <person name="Tsubouchi T."/>
            <person name="Morono Y."/>
            <person name="Uchiyama I."/>
            <person name="Ito T."/>
            <person name="Fujiyama A."/>
            <person name="Inagaki F."/>
            <person name="Takami H."/>
        </authorList>
    </citation>
    <scope>NUCLEOTIDE SEQUENCE</scope>
    <source>
        <strain evidence="3">Expedition CK06-06</strain>
    </source>
</reference>
<evidence type="ECO:0000313" key="3">
    <source>
        <dbReference type="EMBL" id="GAI52605.1"/>
    </source>
</evidence>
<dbReference type="Pfam" id="PF07705">
    <property type="entry name" value="CARDB"/>
    <property type="match status" value="1"/>
</dbReference>
<organism evidence="3">
    <name type="scientific">marine sediment metagenome</name>
    <dbReference type="NCBI Taxonomy" id="412755"/>
    <lineage>
        <taxon>unclassified sequences</taxon>
        <taxon>metagenomes</taxon>
        <taxon>ecological metagenomes</taxon>
    </lineage>
</organism>